<evidence type="ECO:0000313" key="2">
    <source>
        <dbReference type="Proteomes" id="UP000243588"/>
    </source>
</evidence>
<dbReference type="Pfam" id="PF14903">
    <property type="entry name" value="WG_beta_rep"/>
    <property type="match status" value="1"/>
</dbReference>
<dbReference type="Proteomes" id="UP000243588">
    <property type="component" value="Unassembled WGS sequence"/>
</dbReference>
<proteinExistence type="predicted"/>
<reference evidence="2" key="1">
    <citation type="submission" date="2016-10" db="EMBL/GenBank/DDBJ databases">
        <authorList>
            <person name="Varghese N."/>
            <person name="Submissions S."/>
        </authorList>
    </citation>
    <scope>NUCLEOTIDE SEQUENCE [LARGE SCALE GENOMIC DNA]</scope>
    <source>
        <strain evidence="2">DSM 23313</strain>
    </source>
</reference>
<keyword evidence="2" id="KW-1185">Reference proteome</keyword>
<dbReference type="InterPro" id="IPR032774">
    <property type="entry name" value="WG_beta_rep"/>
</dbReference>
<protein>
    <submittedName>
        <fullName evidence="1">WG containing repeat-containing protein</fullName>
    </submittedName>
</protein>
<sequence>MNTIPITTVIDFSPFLGSNNLYGYRDQNNVVLIEPQYLEADKFVTTGFAVVKSKNGLYGIISHTNKVVAPFHYSRILLTVVNHFTIAQVVITYQVRTEFWNWKLVPNLKLGIVKEKCKAFVIENRQLITTKVYTVDPDIKREPFLPVETIGKRFVCIDQDLYKAKRARLKRIVKNYVGMFDNESKIVRKVNNEKVRVCNSRGRKVQSFETIHNGVFPITFKGKEHLVYLNKKGSMLKKAPVIYRDTKRSGRYYVNHEFDMPIPVHLKVIDLKRERPLVDIWKNVISICPVPHKHFFIIEVKPMEEGQIENDFYFMNRLGILQDFLEDETDFILTDYLK</sequence>
<evidence type="ECO:0000313" key="1">
    <source>
        <dbReference type="EMBL" id="SDH58761.1"/>
    </source>
</evidence>
<organism evidence="1 2">
    <name type="scientific">Myroides phaeus</name>
    <dbReference type="NCBI Taxonomy" id="702745"/>
    <lineage>
        <taxon>Bacteria</taxon>
        <taxon>Pseudomonadati</taxon>
        <taxon>Bacteroidota</taxon>
        <taxon>Flavobacteriia</taxon>
        <taxon>Flavobacteriales</taxon>
        <taxon>Flavobacteriaceae</taxon>
        <taxon>Myroides</taxon>
    </lineage>
</organism>
<dbReference type="RefSeq" id="WP_090407327.1">
    <property type="nucleotide sequence ID" value="NZ_FNDQ01000007.1"/>
</dbReference>
<gene>
    <name evidence="1" type="ORF">SAMN05421818_10793</name>
</gene>
<dbReference type="EMBL" id="FNDQ01000007">
    <property type="protein sequence ID" value="SDH58761.1"/>
    <property type="molecule type" value="Genomic_DNA"/>
</dbReference>
<dbReference type="AlphaFoldDB" id="A0A1G8DMF1"/>
<name>A0A1G8DMF1_9FLAO</name>
<accession>A0A1G8DMF1</accession>